<evidence type="ECO:0000313" key="3">
    <source>
        <dbReference type="Proteomes" id="UP000664628"/>
    </source>
</evidence>
<evidence type="ECO:0000313" key="2">
    <source>
        <dbReference type="EMBL" id="MBO0952709.1"/>
    </source>
</evidence>
<keyword evidence="1" id="KW-0472">Membrane</keyword>
<gene>
    <name evidence="2" type="ORF">J2I46_29285</name>
</gene>
<organism evidence="2 3">
    <name type="scientific">Fibrella forsythiae</name>
    <dbReference type="NCBI Taxonomy" id="2817061"/>
    <lineage>
        <taxon>Bacteria</taxon>
        <taxon>Pseudomonadati</taxon>
        <taxon>Bacteroidota</taxon>
        <taxon>Cytophagia</taxon>
        <taxon>Cytophagales</taxon>
        <taxon>Spirosomataceae</taxon>
        <taxon>Fibrella</taxon>
    </lineage>
</organism>
<dbReference type="InterPro" id="IPR021354">
    <property type="entry name" value="DUF2975"/>
</dbReference>
<dbReference type="Pfam" id="PF11188">
    <property type="entry name" value="DUF2975"/>
    <property type="match status" value="1"/>
</dbReference>
<dbReference type="RefSeq" id="WP_207332655.1">
    <property type="nucleotide sequence ID" value="NZ_JAFMYW010000012.1"/>
</dbReference>
<reference evidence="2 3" key="1">
    <citation type="submission" date="2021-03" db="EMBL/GenBank/DDBJ databases">
        <title>Fibrella sp. HMF5405 genome sequencing and assembly.</title>
        <authorList>
            <person name="Kang H."/>
            <person name="Kim H."/>
            <person name="Bae S."/>
            <person name="Joh K."/>
        </authorList>
    </citation>
    <scope>NUCLEOTIDE SEQUENCE [LARGE SCALE GENOMIC DNA]</scope>
    <source>
        <strain evidence="2 3">HMF5405</strain>
    </source>
</reference>
<accession>A0ABS3JU33</accession>
<name>A0ABS3JU33_9BACT</name>
<evidence type="ECO:0000256" key="1">
    <source>
        <dbReference type="SAM" id="Phobius"/>
    </source>
</evidence>
<sequence>MNSILLPRWLARLFAILFYGQILGYVLCAGILLYLAAFGLPEGSKWTITANINGTVSAPVSMPETGKNLQQWSKPSFDLTNGPLNSLSLSRVSNSLYLSVRGPINLATLPMSLWLAGSTGLLLALLGIFTSYMFMKLFQSLADRHVFDEQQTTRLTRIGQGLLVFSVLNAGTKWFAEAGASGYLESYGFIVSEPSEQTYNLSVSAPSSDVMVALTGLCILALAQVFKYGTQLQQENELTI</sequence>
<keyword evidence="1" id="KW-0812">Transmembrane</keyword>
<dbReference type="Proteomes" id="UP000664628">
    <property type="component" value="Unassembled WGS sequence"/>
</dbReference>
<keyword evidence="3" id="KW-1185">Reference proteome</keyword>
<dbReference type="EMBL" id="JAFMYW010000012">
    <property type="protein sequence ID" value="MBO0952709.1"/>
    <property type="molecule type" value="Genomic_DNA"/>
</dbReference>
<keyword evidence="1" id="KW-1133">Transmembrane helix</keyword>
<proteinExistence type="predicted"/>
<comment type="caution">
    <text evidence="2">The sequence shown here is derived from an EMBL/GenBank/DDBJ whole genome shotgun (WGS) entry which is preliminary data.</text>
</comment>
<protein>
    <submittedName>
        <fullName evidence="2">DUF2975 domain-containing protein</fullName>
    </submittedName>
</protein>
<feature type="transmembrane region" description="Helical" evidence="1">
    <location>
        <begin position="113"/>
        <end position="135"/>
    </location>
</feature>
<feature type="transmembrane region" description="Helical" evidence="1">
    <location>
        <begin position="12"/>
        <end position="37"/>
    </location>
</feature>